<dbReference type="Pfam" id="PF00462">
    <property type="entry name" value="Glutaredoxin"/>
    <property type="match status" value="1"/>
</dbReference>
<comment type="similarity">
    <text evidence="1 7">Belongs to the glutaredoxin family. Monothiol subfamily.</text>
</comment>
<dbReference type="InterPro" id="IPR002109">
    <property type="entry name" value="Glutaredoxin"/>
</dbReference>
<sequence length="109" mass="12643">MNNKKGTEIKIKNLIKKHKILVFMKGEKTKPACSFSSKVIEILNNFSIDYHTINVLKDNNIKEQIKKYSKWPTIPQIYIDQEFIGGADIIVNLYKTSKLEEILEKTLNS</sequence>
<dbReference type="PROSITE" id="PS51354">
    <property type="entry name" value="GLUTAREDOXIN_2"/>
    <property type="match status" value="1"/>
</dbReference>
<dbReference type="GO" id="GO:0015036">
    <property type="term" value="F:disulfide oxidoreductase activity"/>
    <property type="evidence" value="ECO:0007669"/>
    <property type="project" value="InterPro"/>
</dbReference>
<accession>A0A1C9C9Y7</accession>
<dbReference type="SUPFAM" id="SSF52833">
    <property type="entry name" value="Thioredoxin-like"/>
    <property type="match status" value="1"/>
</dbReference>
<evidence type="ECO:0000256" key="3">
    <source>
        <dbReference type="ARBA" id="ARBA00022723"/>
    </source>
</evidence>
<evidence type="ECO:0000256" key="7">
    <source>
        <dbReference type="PIRNR" id="PIRNR005894"/>
    </source>
</evidence>
<dbReference type="FunFam" id="3.40.30.10:FF:000005">
    <property type="entry name" value="Glutaredoxin 5"/>
    <property type="match status" value="1"/>
</dbReference>
<dbReference type="InterPro" id="IPR004480">
    <property type="entry name" value="Monothiol_GRX-rel"/>
</dbReference>
<dbReference type="GO" id="GO:0046872">
    <property type="term" value="F:metal ion binding"/>
    <property type="evidence" value="ECO:0007669"/>
    <property type="project" value="UniProtKB-KW"/>
</dbReference>
<evidence type="ECO:0000313" key="10">
    <source>
        <dbReference type="EMBL" id="AOM65185.1"/>
    </source>
</evidence>
<dbReference type="CDD" id="cd03028">
    <property type="entry name" value="GRX_PICOT_like"/>
    <property type="match status" value="1"/>
</dbReference>
<evidence type="ECO:0000256" key="6">
    <source>
        <dbReference type="ARBA" id="ARBA00023284"/>
    </source>
</evidence>
<evidence type="ECO:0000256" key="5">
    <source>
        <dbReference type="ARBA" id="ARBA00023014"/>
    </source>
</evidence>
<evidence type="ECO:0000256" key="8">
    <source>
        <dbReference type="PIRSR" id="PIRSR005894-2"/>
    </source>
</evidence>
<keyword evidence="3 8" id="KW-0479">Metal-binding</keyword>
<evidence type="ECO:0000256" key="2">
    <source>
        <dbReference type="ARBA" id="ARBA00022714"/>
    </source>
</evidence>
<name>A0A1C9C9Y7_9FLOR</name>
<dbReference type="GeneID" id="29072556"/>
<dbReference type="InterPro" id="IPR033658">
    <property type="entry name" value="GRX_PICOT-like"/>
</dbReference>
<reference evidence="10" key="1">
    <citation type="journal article" date="2016" name="BMC Biol.">
        <title>Parallel evolution of highly conserved plastid genome architecture in red seaweeds and seed plants.</title>
        <authorList>
            <person name="Lee J."/>
            <person name="Cho C.H."/>
            <person name="Park S.I."/>
            <person name="Choi J.W."/>
            <person name="Song H.S."/>
            <person name="West J.A."/>
            <person name="Bhattacharya D."/>
            <person name="Yoon H.S."/>
        </authorList>
    </citation>
    <scope>NUCLEOTIDE SEQUENCE</scope>
</reference>
<protein>
    <recommendedName>
        <fullName evidence="7">Glutaredoxin</fullName>
    </recommendedName>
</protein>
<dbReference type="AlphaFoldDB" id="A0A1C9C9Y7"/>
<dbReference type="EMBL" id="KX284713">
    <property type="protein sequence ID" value="AOM65185.1"/>
    <property type="molecule type" value="Genomic_DNA"/>
</dbReference>
<proteinExistence type="inferred from homology"/>
<dbReference type="RefSeq" id="YP_009296250.1">
    <property type="nucleotide sequence ID" value="NC_031170.1"/>
</dbReference>
<gene>
    <name evidence="10" type="primary">ycf64</name>
    <name evidence="10" type="ORF">Sebd_098</name>
</gene>
<dbReference type="PANTHER" id="PTHR10293:SF72">
    <property type="entry name" value="MONOTHIOL GLUTAREDOXIN-S14, CHLOROPLASTIC"/>
    <property type="match status" value="1"/>
</dbReference>
<keyword evidence="4 8" id="KW-0408">Iron</keyword>
<keyword evidence="5 8" id="KW-0411">Iron-sulfur</keyword>
<evidence type="ECO:0000256" key="1">
    <source>
        <dbReference type="ARBA" id="ARBA00009630"/>
    </source>
</evidence>
<dbReference type="NCBIfam" id="TIGR00365">
    <property type="entry name" value="Grx4 family monothiol glutaredoxin"/>
    <property type="match status" value="1"/>
</dbReference>
<feature type="domain" description="Glutaredoxin" evidence="9">
    <location>
        <begin position="20"/>
        <end position="84"/>
    </location>
</feature>
<dbReference type="InterPro" id="IPR036249">
    <property type="entry name" value="Thioredoxin-like_sf"/>
</dbReference>
<organism evidence="10">
    <name type="scientific">Sebdenia flabellata</name>
    <dbReference type="NCBI Taxonomy" id="42024"/>
    <lineage>
        <taxon>Eukaryota</taxon>
        <taxon>Rhodophyta</taxon>
        <taxon>Florideophyceae</taxon>
        <taxon>Rhodymeniophycidae</taxon>
        <taxon>Sebdeniales</taxon>
        <taxon>Sebdeniaceae</taxon>
        <taxon>Sebdenia</taxon>
    </lineage>
</organism>
<dbReference type="PANTHER" id="PTHR10293">
    <property type="entry name" value="GLUTAREDOXIN FAMILY MEMBER"/>
    <property type="match status" value="1"/>
</dbReference>
<keyword evidence="6" id="KW-0676">Redox-active center</keyword>
<dbReference type="Gene3D" id="3.40.30.10">
    <property type="entry name" value="Glutaredoxin"/>
    <property type="match status" value="1"/>
</dbReference>
<evidence type="ECO:0000256" key="4">
    <source>
        <dbReference type="ARBA" id="ARBA00023004"/>
    </source>
</evidence>
<dbReference type="GO" id="GO:0051537">
    <property type="term" value="F:2 iron, 2 sulfur cluster binding"/>
    <property type="evidence" value="ECO:0007669"/>
    <property type="project" value="UniProtKB-KW"/>
</dbReference>
<keyword evidence="10" id="KW-0934">Plastid</keyword>
<keyword evidence="2 8" id="KW-0001">2Fe-2S</keyword>
<evidence type="ECO:0000259" key="9">
    <source>
        <dbReference type="Pfam" id="PF00462"/>
    </source>
</evidence>
<feature type="binding site" evidence="8">
    <location>
        <position position="33"/>
    </location>
    <ligand>
        <name>[2Fe-2S] cluster</name>
        <dbReference type="ChEBI" id="CHEBI:190135"/>
        <note>ligand shared between dimeric partners</note>
    </ligand>
</feature>
<dbReference type="PIRSF" id="PIRSF005894">
    <property type="entry name" value="Monothiol_GRX"/>
    <property type="match status" value="1"/>
</dbReference>
<geneLocation type="plastid" evidence="10"/>
<dbReference type="InterPro" id="IPR014434">
    <property type="entry name" value="Monothiol_GRX"/>
</dbReference>